<name>A0ABT8CF64_9VIBR</name>
<proteinExistence type="predicted"/>
<feature type="chain" id="PRO_5046587840" evidence="1">
    <location>
        <begin position="23"/>
        <end position="103"/>
    </location>
</feature>
<dbReference type="Pfam" id="PF12836">
    <property type="entry name" value="HHH_3"/>
    <property type="match status" value="1"/>
</dbReference>
<dbReference type="EMBL" id="JAUFQY010000001">
    <property type="protein sequence ID" value="MDN3699960.1"/>
    <property type="molecule type" value="Genomic_DNA"/>
</dbReference>
<dbReference type="PANTHER" id="PTHR21180:SF32">
    <property type="entry name" value="ENDONUCLEASE_EXONUCLEASE_PHOSPHATASE FAMILY DOMAIN-CONTAINING PROTEIN 1"/>
    <property type="match status" value="1"/>
</dbReference>
<dbReference type="PANTHER" id="PTHR21180">
    <property type="entry name" value="ENDONUCLEASE/EXONUCLEASE/PHOSPHATASE FAMILY DOMAIN-CONTAINING PROTEIN 1"/>
    <property type="match status" value="1"/>
</dbReference>
<dbReference type="Gene3D" id="1.10.150.280">
    <property type="entry name" value="AF1531-like domain"/>
    <property type="match status" value="1"/>
</dbReference>
<keyword evidence="3" id="KW-1185">Reference proteome</keyword>
<dbReference type="NCBIfam" id="TIGR00426">
    <property type="entry name" value="competence protein ComEA helix-hairpin-helix repeat region"/>
    <property type="match status" value="1"/>
</dbReference>
<organism evidence="2 3">
    <name type="scientific">Vibrio artabrorum</name>
    <dbReference type="NCBI Taxonomy" id="446374"/>
    <lineage>
        <taxon>Bacteria</taxon>
        <taxon>Pseudomonadati</taxon>
        <taxon>Pseudomonadota</taxon>
        <taxon>Gammaproteobacteria</taxon>
        <taxon>Vibrionales</taxon>
        <taxon>Vibrionaceae</taxon>
        <taxon>Vibrio</taxon>
    </lineage>
</organism>
<dbReference type="SUPFAM" id="SSF47781">
    <property type="entry name" value="RuvA domain 2-like"/>
    <property type="match status" value="1"/>
</dbReference>
<comment type="caution">
    <text evidence="2">The sequence shown here is derived from an EMBL/GenBank/DDBJ whole genome shotgun (WGS) entry which is preliminary data.</text>
</comment>
<gene>
    <name evidence="2" type="ORF">QWY96_01770</name>
</gene>
<keyword evidence="1" id="KW-0732">Signal</keyword>
<dbReference type="InterPro" id="IPR051675">
    <property type="entry name" value="Endo/Exo/Phosphatase_dom_1"/>
</dbReference>
<sequence length="103" mass="11210">MRTIYSTLLLSFLMTINFAVLAESPTKAELYDGIEVTVNINTATAEELSALLVGVGDKKAQEIVDYREQHGAFIAASDLVNVKGIGEATVEKIVSEFNFNLRA</sequence>
<accession>A0ABT8CF64</accession>
<dbReference type="Proteomes" id="UP001223712">
    <property type="component" value="Unassembled WGS sequence"/>
</dbReference>
<feature type="signal peptide" evidence="1">
    <location>
        <begin position="1"/>
        <end position="22"/>
    </location>
</feature>
<evidence type="ECO:0000256" key="1">
    <source>
        <dbReference type="SAM" id="SignalP"/>
    </source>
</evidence>
<evidence type="ECO:0000313" key="3">
    <source>
        <dbReference type="Proteomes" id="UP001223712"/>
    </source>
</evidence>
<dbReference type="InterPro" id="IPR004509">
    <property type="entry name" value="Competence_ComEA_HhH"/>
</dbReference>
<protein>
    <submittedName>
        <fullName evidence="2">Helix-hairpin-helix domain-containing protein</fullName>
    </submittedName>
</protein>
<reference evidence="3" key="1">
    <citation type="journal article" date="2019" name="Int. J. Syst. Evol. Microbiol.">
        <title>The Global Catalogue of Microorganisms (GCM) 10K type strain sequencing project: providing services to taxonomists for standard genome sequencing and annotation.</title>
        <authorList>
            <consortium name="The Broad Institute Genomics Platform"/>
            <consortium name="The Broad Institute Genome Sequencing Center for Infectious Disease"/>
            <person name="Wu L."/>
            <person name="Ma J."/>
        </authorList>
    </citation>
    <scope>NUCLEOTIDE SEQUENCE [LARGE SCALE GENOMIC DNA]</scope>
    <source>
        <strain evidence="3">CECT 7226</strain>
    </source>
</reference>
<dbReference type="InterPro" id="IPR010994">
    <property type="entry name" value="RuvA_2-like"/>
</dbReference>
<evidence type="ECO:0000313" key="2">
    <source>
        <dbReference type="EMBL" id="MDN3699960.1"/>
    </source>
</evidence>